<evidence type="ECO:0000313" key="2">
    <source>
        <dbReference type="EMBL" id="CDP07520.1"/>
    </source>
</evidence>
<organism evidence="2 3">
    <name type="scientific">Coffea canephora</name>
    <name type="common">Robusta coffee</name>
    <dbReference type="NCBI Taxonomy" id="49390"/>
    <lineage>
        <taxon>Eukaryota</taxon>
        <taxon>Viridiplantae</taxon>
        <taxon>Streptophyta</taxon>
        <taxon>Embryophyta</taxon>
        <taxon>Tracheophyta</taxon>
        <taxon>Spermatophyta</taxon>
        <taxon>Magnoliopsida</taxon>
        <taxon>eudicotyledons</taxon>
        <taxon>Gunneridae</taxon>
        <taxon>Pentapetalae</taxon>
        <taxon>asterids</taxon>
        <taxon>lamiids</taxon>
        <taxon>Gentianales</taxon>
        <taxon>Rubiaceae</taxon>
        <taxon>Ixoroideae</taxon>
        <taxon>Gardenieae complex</taxon>
        <taxon>Bertiereae - Coffeeae clade</taxon>
        <taxon>Coffeeae</taxon>
        <taxon>Coffea</taxon>
    </lineage>
</organism>
<feature type="compositionally biased region" description="Polar residues" evidence="1">
    <location>
        <begin position="19"/>
        <end position="32"/>
    </location>
</feature>
<dbReference type="InParanoid" id="A0A068UG19"/>
<dbReference type="PANTHER" id="PTHR37615">
    <property type="entry name" value="NUCLEOPORIN NUP159-LIKE"/>
    <property type="match status" value="1"/>
</dbReference>
<evidence type="ECO:0000256" key="1">
    <source>
        <dbReference type="SAM" id="MobiDB-lite"/>
    </source>
</evidence>
<feature type="compositionally biased region" description="Basic residues" evidence="1">
    <location>
        <begin position="120"/>
        <end position="132"/>
    </location>
</feature>
<sequence>MGKKKAVKKTKELSVAIAESSSLDAEGQQQPLTPRKRGRPRKIIAEKTEVEEVKEEEKTAPEEEAHDVEGGDSKKVKTSDEKEQGQPSKMKEDATTTTTTAAAAAAAVSSSKKQLSAPRSRARRKSKPRKSS</sequence>
<dbReference type="AlphaFoldDB" id="A0A068UG19"/>
<proteinExistence type="predicted"/>
<accession>A0A068UG19</accession>
<evidence type="ECO:0000313" key="3">
    <source>
        <dbReference type="Proteomes" id="UP000295252"/>
    </source>
</evidence>
<feature type="compositionally biased region" description="Basic and acidic residues" evidence="1">
    <location>
        <begin position="43"/>
        <end position="94"/>
    </location>
</feature>
<feature type="compositionally biased region" description="Low complexity" evidence="1">
    <location>
        <begin position="95"/>
        <end position="107"/>
    </location>
</feature>
<dbReference type="OrthoDB" id="1001967at2759"/>
<dbReference type="Gramene" id="CDP07520">
    <property type="protein sequence ID" value="CDP07520"/>
    <property type="gene ID" value="GSCOC_T00024799001"/>
</dbReference>
<reference evidence="3" key="1">
    <citation type="journal article" date="2014" name="Science">
        <title>The coffee genome provides insight into the convergent evolution of caffeine biosynthesis.</title>
        <authorList>
            <person name="Denoeud F."/>
            <person name="Carretero-Paulet L."/>
            <person name="Dereeper A."/>
            <person name="Droc G."/>
            <person name="Guyot R."/>
            <person name="Pietrella M."/>
            <person name="Zheng C."/>
            <person name="Alberti A."/>
            <person name="Anthony F."/>
            <person name="Aprea G."/>
            <person name="Aury J.M."/>
            <person name="Bento P."/>
            <person name="Bernard M."/>
            <person name="Bocs S."/>
            <person name="Campa C."/>
            <person name="Cenci A."/>
            <person name="Combes M.C."/>
            <person name="Crouzillat D."/>
            <person name="Da Silva C."/>
            <person name="Daddiego L."/>
            <person name="De Bellis F."/>
            <person name="Dussert S."/>
            <person name="Garsmeur O."/>
            <person name="Gayraud T."/>
            <person name="Guignon V."/>
            <person name="Jahn K."/>
            <person name="Jamilloux V."/>
            <person name="Joet T."/>
            <person name="Labadie K."/>
            <person name="Lan T."/>
            <person name="Leclercq J."/>
            <person name="Lepelley M."/>
            <person name="Leroy T."/>
            <person name="Li L.T."/>
            <person name="Librado P."/>
            <person name="Lopez L."/>
            <person name="Munoz A."/>
            <person name="Noel B."/>
            <person name="Pallavicini A."/>
            <person name="Perrotta G."/>
            <person name="Poncet V."/>
            <person name="Pot D."/>
            <person name="Priyono X."/>
            <person name="Rigoreau M."/>
            <person name="Rouard M."/>
            <person name="Rozas J."/>
            <person name="Tranchant-Dubreuil C."/>
            <person name="VanBuren R."/>
            <person name="Zhang Q."/>
            <person name="Andrade A.C."/>
            <person name="Argout X."/>
            <person name="Bertrand B."/>
            <person name="de Kochko A."/>
            <person name="Graziosi G."/>
            <person name="Henry R.J."/>
            <person name="Jayarama X."/>
            <person name="Ming R."/>
            <person name="Nagai C."/>
            <person name="Rounsley S."/>
            <person name="Sankoff D."/>
            <person name="Giuliano G."/>
            <person name="Albert V.A."/>
            <person name="Wincker P."/>
            <person name="Lashermes P."/>
        </authorList>
    </citation>
    <scope>NUCLEOTIDE SEQUENCE [LARGE SCALE GENOMIC DNA]</scope>
    <source>
        <strain evidence="3">cv. DH200-94</strain>
    </source>
</reference>
<keyword evidence="3" id="KW-1185">Reference proteome</keyword>
<dbReference type="EMBL" id="HG739110">
    <property type="protein sequence ID" value="CDP07520.1"/>
    <property type="molecule type" value="Genomic_DNA"/>
</dbReference>
<protein>
    <submittedName>
        <fullName evidence="2">Uncharacterized protein</fullName>
    </submittedName>
</protein>
<dbReference type="Proteomes" id="UP000295252">
    <property type="component" value="Chromosome II"/>
</dbReference>
<dbReference type="PANTHER" id="PTHR37615:SF1">
    <property type="entry name" value="NUCLEOPORIN NUP159-LIKE"/>
    <property type="match status" value="1"/>
</dbReference>
<name>A0A068UG19_COFCA</name>
<dbReference type="OMA" id="YFWVVER"/>
<feature type="region of interest" description="Disordered" evidence="1">
    <location>
        <begin position="19"/>
        <end position="132"/>
    </location>
</feature>
<gene>
    <name evidence="2" type="ORF">GSCOC_T00024799001</name>
</gene>